<evidence type="ECO:0000313" key="3">
    <source>
        <dbReference type="Proteomes" id="UP000050794"/>
    </source>
</evidence>
<dbReference type="Proteomes" id="UP000050794">
    <property type="component" value="Unassembled WGS sequence"/>
</dbReference>
<reference evidence="4" key="1">
    <citation type="submission" date="2016-06" db="UniProtKB">
        <authorList>
            <consortium name="WormBaseParasite"/>
        </authorList>
    </citation>
    <scope>IDENTIFICATION</scope>
</reference>
<evidence type="ECO:0000256" key="1">
    <source>
        <dbReference type="SAM" id="MobiDB-lite"/>
    </source>
</evidence>
<evidence type="ECO:0000313" key="4">
    <source>
        <dbReference type="WBParaSite" id="TCNE_0001613501-mRNA-1"/>
    </source>
</evidence>
<sequence>MLGAANIGGGTHANLSEYTGTSDALDPAFIRVLVSDAVASSDSAAFFTTRMSRAFDRSNDAAQQDTGNFNFLSYDIYGEILLSLYEPRQLPWHNNERDGSNRRAGQHRSVSHRWKCASEEGASEEADLYSL</sequence>
<feature type="compositionally biased region" description="Basic residues" evidence="1">
    <location>
        <begin position="104"/>
        <end position="115"/>
    </location>
</feature>
<name>A0A183V5W4_TOXCA</name>
<evidence type="ECO:0000313" key="2">
    <source>
        <dbReference type="EMBL" id="VDM47455.1"/>
    </source>
</evidence>
<protein>
    <submittedName>
        <fullName evidence="4">PEROXIDASE_4 domain-containing protein</fullName>
    </submittedName>
</protein>
<feature type="compositionally biased region" description="Acidic residues" evidence="1">
    <location>
        <begin position="121"/>
        <end position="131"/>
    </location>
</feature>
<proteinExistence type="predicted"/>
<gene>
    <name evidence="2" type="ORF">TCNE_LOCUS16134</name>
</gene>
<organism evidence="3 4">
    <name type="scientific">Toxocara canis</name>
    <name type="common">Canine roundworm</name>
    <dbReference type="NCBI Taxonomy" id="6265"/>
    <lineage>
        <taxon>Eukaryota</taxon>
        <taxon>Metazoa</taxon>
        <taxon>Ecdysozoa</taxon>
        <taxon>Nematoda</taxon>
        <taxon>Chromadorea</taxon>
        <taxon>Rhabditida</taxon>
        <taxon>Spirurina</taxon>
        <taxon>Ascaridomorpha</taxon>
        <taxon>Ascaridoidea</taxon>
        <taxon>Toxocaridae</taxon>
        <taxon>Toxocara</taxon>
    </lineage>
</organism>
<accession>A0A183V5W4</accession>
<dbReference type="EMBL" id="UYWY01023354">
    <property type="protein sequence ID" value="VDM47455.1"/>
    <property type="molecule type" value="Genomic_DNA"/>
</dbReference>
<reference evidence="2 3" key="2">
    <citation type="submission" date="2018-11" db="EMBL/GenBank/DDBJ databases">
        <authorList>
            <consortium name="Pathogen Informatics"/>
        </authorList>
    </citation>
    <scope>NUCLEOTIDE SEQUENCE [LARGE SCALE GENOMIC DNA]</scope>
</reference>
<dbReference type="AlphaFoldDB" id="A0A183V5W4"/>
<dbReference type="WBParaSite" id="TCNE_0001613501-mRNA-1">
    <property type="protein sequence ID" value="TCNE_0001613501-mRNA-1"/>
    <property type="gene ID" value="TCNE_0001613501"/>
</dbReference>
<feature type="region of interest" description="Disordered" evidence="1">
    <location>
        <begin position="93"/>
        <end position="131"/>
    </location>
</feature>
<keyword evidence="3" id="KW-1185">Reference proteome</keyword>